<keyword evidence="7" id="KW-1185">Reference proteome</keyword>
<dbReference type="CDD" id="cd05676">
    <property type="entry name" value="M20_dipept_like_CNDP"/>
    <property type="match status" value="1"/>
</dbReference>
<evidence type="ECO:0000313" key="7">
    <source>
        <dbReference type="Proteomes" id="UP001652625"/>
    </source>
</evidence>
<evidence type="ECO:0000256" key="1">
    <source>
        <dbReference type="ARBA" id="ARBA00006247"/>
    </source>
</evidence>
<evidence type="ECO:0000256" key="5">
    <source>
        <dbReference type="ARBA" id="ARBA00023049"/>
    </source>
</evidence>
<dbReference type="RefSeq" id="XP_065646243.1">
    <property type="nucleotide sequence ID" value="XM_065790171.1"/>
</dbReference>
<keyword evidence="5" id="KW-0482">Metalloprotease</keyword>
<dbReference type="Gene3D" id="3.40.630.10">
    <property type="entry name" value="Zn peptidases"/>
    <property type="match status" value="1"/>
</dbReference>
<comment type="similarity">
    <text evidence="1">Belongs to the peptidase M20A family.</text>
</comment>
<dbReference type="RefSeq" id="XP_065646244.1">
    <property type="nucleotide sequence ID" value="XM_065790172.1"/>
</dbReference>
<keyword evidence="4" id="KW-0378">Hydrolase</keyword>
<organism evidence="7 8">
    <name type="scientific">Hydra vulgaris</name>
    <name type="common">Hydra</name>
    <name type="synonym">Hydra attenuata</name>
    <dbReference type="NCBI Taxonomy" id="6087"/>
    <lineage>
        <taxon>Eukaryota</taxon>
        <taxon>Metazoa</taxon>
        <taxon>Cnidaria</taxon>
        <taxon>Hydrozoa</taxon>
        <taxon>Hydroidolina</taxon>
        <taxon>Anthoathecata</taxon>
        <taxon>Aplanulata</taxon>
        <taxon>Hydridae</taxon>
        <taxon>Hydra</taxon>
    </lineage>
</organism>
<accession>A0ABM4BBF6</accession>
<keyword evidence="2" id="KW-0645">Protease</keyword>
<dbReference type="SUPFAM" id="SSF53187">
    <property type="entry name" value="Zn-dependent exopeptidases"/>
    <property type="match status" value="1"/>
</dbReference>
<sequence length="480" mass="53356">MADALISFYDYVDKNQDNYTESLAAWVEIQSVSAWPHKREDTIKMVKFVAKELEKLGATIEVCDNPLINQLTPDGCKIPFPPIILGNLGADPAKKTICIYGHLDVQPAAKEDGWDSEPFKLIEKYGKLYGRGATDDKGPVLAWLKAIEAFQTLGIEIPVNLKFCLEGMEEVGSEGLAELIELRKETFFKDVDFVCISDNYWLGRNKPCITYGLRGTAYFYAEIICAKQDLHSGVFGGTVHEAMIDLCHLFSKLVDNKGNILIPGINDLVRPLTDEEDKLYDDIDFDLVDYAHYIGTDRLLHHGDNSKKLTLQHRWRYPSLSIHGVQGSFDGAGCKTVIPKNVIGKFSVRLVPDQTPEHIEHLVKTYCQQVHADSNSPNKLIVTMAHGGMPWLSDYNDANYTAGIKAMKRVFNVTPDLTREGCSIPATLIMQNATGKSVILLPIGACDDGAHSQNEKINRSNFISGIKVLGAYLDEVSKTV</sequence>
<evidence type="ECO:0000256" key="3">
    <source>
        <dbReference type="ARBA" id="ARBA00022723"/>
    </source>
</evidence>
<dbReference type="GeneID" id="100211929"/>
<dbReference type="PIRSF" id="PIRSF037242">
    <property type="entry name" value="CNDP_dipeptidase"/>
    <property type="match status" value="1"/>
</dbReference>
<evidence type="ECO:0000313" key="9">
    <source>
        <dbReference type="RefSeq" id="XP_065646244.1"/>
    </source>
</evidence>
<gene>
    <name evidence="8 9" type="primary">LOC100211929</name>
</gene>
<dbReference type="InterPro" id="IPR001261">
    <property type="entry name" value="ArgE/DapE_CS"/>
</dbReference>
<feature type="domain" description="Peptidase M20 dimerisation" evidence="6">
    <location>
        <begin position="221"/>
        <end position="371"/>
    </location>
</feature>
<dbReference type="InterPro" id="IPR011650">
    <property type="entry name" value="Peptidase_M20_dimer"/>
</dbReference>
<evidence type="ECO:0000256" key="2">
    <source>
        <dbReference type="ARBA" id="ARBA00022670"/>
    </source>
</evidence>
<dbReference type="InterPro" id="IPR017153">
    <property type="entry name" value="CNDP/DUG1"/>
</dbReference>
<keyword evidence="3" id="KW-0479">Metal-binding</keyword>
<dbReference type="Proteomes" id="UP001652625">
    <property type="component" value="Chromosome 02"/>
</dbReference>
<evidence type="ECO:0000259" key="6">
    <source>
        <dbReference type="Pfam" id="PF07687"/>
    </source>
</evidence>
<dbReference type="PROSITE" id="PS00759">
    <property type="entry name" value="ARGE_DAPE_CPG2_2"/>
    <property type="match status" value="1"/>
</dbReference>
<proteinExistence type="inferred from homology"/>
<dbReference type="Pfam" id="PF07687">
    <property type="entry name" value="M20_dimer"/>
    <property type="match status" value="1"/>
</dbReference>
<dbReference type="InterPro" id="IPR051458">
    <property type="entry name" value="Cyt/Met_Dipeptidase"/>
</dbReference>
<dbReference type="PANTHER" id="PTHR43270">
    <property type="entry name" value="BETA-ALA-HIS DIPEPTIDASE"/>
    <property type="match status" value="1"/>
</dbReference>
<dbReference type="InterPro" id="IPR002933">
    <property type="entry name" value="Peptidase_M20"/>
</dbReference>
<dbReference type="Pfam" id="PF01546">
    <property type="entry name" value="Peptidase_M20"/>
    <property type="match status" value="1"/>
</dbReference>
<evidence type="ECO:0000313" key="8">
    <source>
        <dbReference type="RefSeq" id="XP_065646243.1"/>
    </source>
</evidence>
<protein>
    <submittedName>
        <fullName evidence="8 9">Cytosolic non-specific dipeptidase isoform X2</fullName>
    </submittedName>
</protein>
<name>A0ABM4BBF6_HYDVU</name>
<reference evidence="7 8" key="1">
    <citation type="submission" date="2025-05" db="UniProtKB">
        <authorList>
            <consortium name="RefSeq"/>
        </authorList>
    </citation>
    <scope>NUCLEOTIDE SEQUENCE [LARGE SCALE GENOMIC DNA]</scope>
</reference>
<dbReference type="PANTHER" id="PTHR43270:SF4">
    <property type="entry name" value="CARNOSINE DIPEPTIDASE 2, ISOFORM A"/>
    <property type="match status" value="1"/>
</dbReference>
<evidence type="ECO:0000256" key="4">
    <source>
        <dbReference type="ARBA" id="ARBA00022801"/>
    </source>
</evidence>
<dbReference type="Gene3D" id="3.30.70.360">
    <property type="match status" value="1"/>
</dbReference>